<evidence type="ECO:0000313" key="1">
    <source>
        <dbReference type="EMBL" id="MBM7703518.1"/>
    </source>
</evidence>
<dbReference type="RefSeq" id="WP_205187464.1">
    <property type="nucleotide sequence ID" value="NZ_JAFBFC010000004.1"/>
</dbReference>
<gene>
    <name evidence="1" type="ORF">JOC83_002367</name>
</gene>
<name>A0ABS2QWE5_9BACI</name>
<dbReference type="EMBL" id="JAFBFC010000004">
    <property type="protein sequence ID" value="MBM7703518.1"/>
    <property type="molecule type" value="Genomic_DNA"/>
</dbReference>
<protein>
    <recommendedName>
        <fullName evidence="3">Amidase</fullName>
    </recommendedName>
</protein>
<comment type="caution">
    <text evidence="1">The sequence shown here is derived from an EMBL/GenBank/DDBJ whole genome shotgun (WGS) entry which is preliminary data.</text>
</comment>
<keyword evidence="2" id="KW-1185">Reference proteome</keyword>
<sequence>MSKKRDEVATWIWDTTLIQSEMNDLLTFINDEKISTIYLQYSNEVKAEDYQQFISAMTDQDVIVYALDGSPTWGNDRTEENEFFTWLSSYQRAALPNERFQGVHIDVEPYLQDKWDVHQDEMIKQYQQVVQRVAARSAEMDLRFGVDMPFWFDELIYENQFGQGILAKWILSTVDEATIMAYRNHAEGEGGIIELSENEVKWANERNKRIIIAVETVPLEESYTSFYSKEKEVLYQELRKVKQFYKQESSFSGIAVHHLSSWKEWKEQ</sequence>
<organism evidence="1 2">
    <name type="scientific">Priestia iocasae</name>
    <dbReference type="NCBI Taxonomy" id="2291674"/>
    <lineage>
        <taxon>Bacteria</taxon>
        <taxon>Bacillati</taxon>
        <taxon>Bacillota</taxon>
        <taxon>Bacilli</taxon>
        <taxon>Bacillales</taxon>
        <taxon>Bacillaceae</taxon>
        <taxon>Priestia</taxon>
    </lineage>
</organism>
<evidence type="ECO:0008006" key="3">
    <source>
        <dbReference type="Google" id="ProtNLM"/>
    </source>
</evidence>
<evidence type="ECO:0000313" key="2">
    <source>
        <dbReference type="Proteomes" id="UP000809829"/>
    </source>
</evidence>
<dbReference type="Proteomes" id="UP000809829">
    <property type="component" value="Unassembled WGS sequence"/>
</dbReference>
<accession>A0ABS2QWE5</accession>
<reference evidence="1 2" key="1">
    <citation type="submission" date="2021-01" db="EMBL/GenBank/DDBJ databases">
        <title>Genomic Encyclopedia of Type Strains, Phase IV (KMG-IV): sequencing the most valuable type-strain genomes for metagenomic binning, comparative biology and taxonomic classification.</title>
        <authorList>
            <person name="Goeker M."/>
        </authorList>
    </citation>
    <scope>NUCLEOTIDE SEQUENCE [LARGE SCALE GENOMIC DNA]</scope>
    <source>
        <strain evidence="1 2">DSM 104297</strain>
    </source>
</reference>
<proteinExistence type="predicted"/>